<dbReference type="PANTHER" id="PTHR21292">
    <property type="entry name" value="EXOCYST COMPLEX COMPONENT SEC6-RELATED"/>
    <property type="match status" value="1"/>
</dbReference>
<sequence length="514" mass="60576">MKFLSATRASKDLTQQNMKVQEKSYEEIRKSFEESLNTLLNELIFEDVKAILEQARSIVEEIKMFIPTRYEKFQIMVNLYTERFIHMLRFISQRANELTNYEILNVTSWVVEYQYSLIGLGVNESLAHICIESGSIDLLVDTYVERFLSTTKIWFLNILEVDKKIKETKDGKLYTLVGVELFRTLQFHIEIIRENNSVEILLYKISLAMIQVMVDFQTAEKKIFEEEISVEHFCAMVNNNLRFYDFGLELSNSILESLPNNYAKQFSFEDTCEGFLDIAKEAMLKIVSLIFEDPLVHDLLVNLYTKEWSKGKVTKNLVETFDQYFTQVKMYIEESFFGRFVEACLEKTVIVYVDNLLSQKKYIKEETIEQMWVDEEVIMTFFWKHISVFEVEKRMRILSDLRELASRETSLDSFTFIYKNILKHQPDCPPQVVEKLIGLRKGIYWKDANKIIEKCKVIYQNSLIDGRPPKRGFVFSKVKFSTMSQSQGGFRSGLNRPIQMLTHVYKLIFNRAHK</sequence>
<dbReference type="RefSeq" id="XP_004507242.1">
    <property type="nucleotide sequence ID" value="XM_004507185.1"/>
</dbReference>
<dbReference type="Gene3D" id="1.10.357.50">
    <property type="match status" value="1"/>
</dbReference>
<dbReference type="GeneID" id="101490422"/>
<protein>
    <submittedName>
        <fullName evidence="5">Exocyst complex component SEC6-like</fullName>
    </submittedName>
</protein>
<dbReference type="OrthoDB" id="190098at2759"/>
<name>A0A1S2YN18_CICAR</name>
<keyword evidence="2" id="KW-0813">Transport</keyword>
<dbReference type="Gene3D" id="1.10.357.70">
    <property type="entry name" value="Exocyst complex component Sec6, C-terminal domain"/>
    <property type="match status" value="1"/>
</dbReference>
<dbReference type="STRING" id="3827.A0A1S2YN18"/>
<dbReference type="PANTHER" id="PTHR21292:SF1">
    <property type="entry name" value="EXOCYST COMPLEX COMPONENT 3"/>
    <property type="match status" value="1"/>
</dbReference>
<evidence type="ECO:0000313" key="5">
    <source>
        <dbReference type="RefSeq" id="XP_004507242.1"/>
    </source>
</evidence>
<evidence type="ECO:0000256" key="2">
    <source>
        <dbReference type="ARBA" id="ARBA00022448"/>
    </source>
</evidence>
<accession>A0A1S2YN18</accession>
<reference evidence="4" key="1">
    <citation type="journal article" date="2013" name="Nat. Biotechnol.">
        <title>Draft genome sequence of chickpea (Cicer arietinum) provides a resource for trait improvement.</title>
        <authorList>
            <person name="Varshney R.K."/>
            <person name="Song C."/>
            <person name="Saxena R.K."/>
            <person name="Azam S."/>
            <person name="Yu S."/>
            <person name="Sharpe A.G."/>
            <person name="Cannon S."/>
            <person name="Baek J."/>
            <person name="Rosen B.D."/>
            <person name="Tar'an B."/>
            <person name="Millan T."/>
            <person name="Zhang X."/>
            <person name="Ramsay L.D."/>
            <person name="Iwata A."/>
            <person name="Wang Y."/>
            <person name="Nelson W."/>
            <person name="Farmer A.D."/>
            <person name="Gaur P.M."/>
            <person name="Soderlund C."/>
            <person name="Penmetsa R.V."/>
            <person name="Xu C."/>
            <person name="Bharti A.K."/>
            <person name="He W."/>
            <person name="Winter P."/>
            <person name="Zhao S."/>
            <person name="Hane J.K."/>
            <person name="Carrasquilla-Garcia N."/>
            <person name="Condie J.A."/>
            <person name="Upadhyaya H.D."/>
            <person name="Luo M.C."/>
            <person name="Thudi M."/>
            <person name="Gowda C.L."/>
            <person name="Singh N.P."/>
            <person name="Lichtenzveig J."/>
            <person name="Gali K.K."/>
            <person name="Rubio J."/>
            <person name="Nadarajan N."/>
            <person name="Dolezel J."/>
            <person name="Bansal K.C."/>
            <person name="Xu X."/>
            <person name="Edwards D."/>
            <person name="Zhang G."/>
            <person name="Kahl G."/>
            <person name="Gil J."/>
            <person name="Singh K.B."/>
            <person name="Datta S.K."/>
            <person name="Jackson S.A."/>
            <person name="Wang J."/>
            <person name="Cook D.R."/>
        </authorList>
    </citation>
    <scope>NUCLEOTIDE SEQUENCE [LARGE SCALE GENOMIC DNA]</scope>
    <source>
        <strain evidence="4">cv. CDC Frontier</strain>
    </source>
</reference>
<dbReference type="GO" id="GO:0000145">
    <property type="term" value="C:exocyst"/>
    <property type="evidence" value="ECO:0007669"/>
    <property type="project" value="InterPro"/>
</dbReference>
<dbReference type="Pfam" id="PF06046">
    <property type="entry name" value="Sec6"/>
    <property type="match status" value="1"/>
</dbReference>
<dbReference type="AlphaFoldDB" id="A0A1S2YN18"/>
<dbReference type="GO" id="GO:0000149">
    <property type="term" value="F:SNARE binding"/>
    <property type="evidence" value="ECO:0007669"/>
    <property type="project" value="TreeGrafter"/>
</dbReference>
<dbReference type="GO" id="GO:0051601">
    <property type="term" value="P:exocyst localization"/>
    <property type="evidence" value="ECO:0007669"/>
    <property type="project" value="TreeGrafter"/>
</dbReference>
<dbReference type="eggNOG" id="KOG2286">
    <property type="taxonomic scope" value="Eukaryota"/>
</dbReference>
<keyword evidence="4" id="KW-1185">Reference proteome</keyword>
<dbReference type="PaxDb" id="3827-XP_004507242.1"/>
<dbReference type="GO" id="GO:0006887">
    <property type="term" value="P:exocytosis"/>
    <property type="evidence" value="ECO:0007669"/>
    <property type="project" value="UniProtKB-KW"/>
</dbReference>
<dbReference type="KEGG" id="cam:101490422"/>
<proteinExistence type="inferred from homology"/>
<dbReference type="InterPro" id="IPR042532">
    <property type="entry name" value="EXOC3/Sec6_C"/>
</dbReference>
<keyword evidence="3" id="KW-0268">Exocytosis</keyword>
<dbReference type="Proteomes" id="UP000087171">
    <property type="component" value="Chromosome Ca6"/>
</dbReference>
<gene>
    <name evidence="5" type="primary">LOC101490422</name>
</gene>
<evidence type="ECO:0000256" key="1">
    <source>
        <dbReference type="ARBA" id="ARBA00009447"/>
    </source>
</evidence>
<reference evidence="5" key="2">
    <citation type="submission" date="2025-08" db="UniProtKB">
        <authorList>
            <consortium name="RefSeq"/>
        </authorList>
    </citation>
    <scope>IDENTIFICATION</scope>
    <source>
        <tissue evidence="5">Etiolated seedlings</tissue>
    </source>
</reference>
<dbReference type="InterPro" id="IPR010326">
    <property type="entry name" value="EXOC3/Sec6"/>
</dbReference>
<comment type="similarity">
    <text evidence="1">Belongs to the SEC6 family.</text>
</comment>
<evidence type="ECO:0000256" key="3">
    <source>
        <dbReference type="ARBA" id="ARBA00022483"/>
    </source>
</evidence>
<evidence type="ECO:0000313" key="4">
    <source>
        <dbReference type="Proteomes" id="UP000087171"/>
    </source>
</evidence>
<organism evidence="4 5">
    <name type="scientific">Cicer arietinum</name>
    <name type="common">Chickpea</name>
    <name type="synonym">Garbanzo</name>
    <dbReference type="NCBI Taxonomy" id="3827"/>
    <lineage>
        <taxon>Eukaryota</taxon>
        <taxon>Viridiplantae</taxon>
        <taxon>Streptophyta</taxon>
        <taxon>Embryophyta</taxon>
        <taxon>Tracheophyta</taxon>
        <taxon>Spermatophyta</taxon>
        <taxon>Magnoliopsida</taxon>
        <taxon>eudicotyledons</taxon>
        <taxon>Gunneridae</taxon>
        <taxon>Pentapetalae</taxon>
        <taxon>rosids</taxon>
        <taxon>fabids</taxon>
        <taxon>Fabales</taxon>
        <taxon>Fabaceae</taxon>
        <taxon>Papilionoideae</taxon>
        <taxon>50 kb inversion clade</taxon>
        <taxon>NPAAA clade</taxon>
        <taxon>Hologalegina</taxon>
        <taxon>IRL clade</taxon>
        <taxon>Cicereae</taxon>
        <taxon>Cicer</taxon>
    </lineage>
</organism>